<organism evidence="1 2">
    <name type="scientific">Phlebia brevispora</name>
    <dbReference type="NCBI Taxonomy" id="194682"/>
    <lineage>
        <taxon>Eukaryota</taxon>
        <taxon>Fungi</taxon>
        <taxon>Dikarya</taxon>
        <taxon>Basidiomycota</taxon>
        <taxon>Agaricomycotina</taxon>
        <taxon>Agaricomycetes</taxon>
        <taxon>Polyporales</taxon>
        <taxon>Meruliaceae</taxon>
        <taxon>Phlebia</taxon>
    </lineage>
</organism>
<dbReference type="Proteomes" id="UP001148662">
    <property type="component" value="Unassembled WGS sequence"/>
</dbReference>
<proteinExistence type="predicted"/>
<protein>
    <submittedName>
        <fullName evidence="1">Uncharacterized protein</fullName>
    </submittedName>
</protein>
<reference evidence="1" key="1">
    <citation type="submission" date="2022-07" db="EMBL/GenBank/DDBJ databases">
        <title>Genome Sequence of Phlebia brevispora.</title>
        <authorList>
            <person name="Buettner E."/>
        </authorList>
    </citation>
    <scope>NUCLEOTIDE SEQUENCE</scope>
    <source>
        <strain evidence="1">MPL23</strain>
    </source>
</reference>
<dbReference type="EMBL" id="JANHOG010000036">
    <property type="protein sequence ID" value="KAJ3559263.1"/>
    <property type="molecule type" value="Genomic_DNA"/>
</dbReference>
<name>A0ACC1TEB5_9APHY</name>
<accession>A0ACC1TEB5</accession>
<evidence type="ECO:0000313" key="1">
    <source>
        <dbReference type="EMBL" id="KAJ3559263.1"/>
    </source>
</evidence>
<gene>
    <name evidence="1" type="ORF">NM688_g452</name>
</gene>
<comment type="caution">
    <text evidence="1">The sequence shown here is derived from an EMBL/GenBank/DDBJ whole genome shotgun (WGS) entry which is preliminary data.</text>
</comment>
<sequence length="846" mass="95101">MLAKHWCREYLRWRSVLAEARENVLVRRMRSTAWKQWNVPAVLAGIPAILEAALILFLSGVVVFLWTLEKTVAIVVTTVIGILLSILFTVIVAPALYPDCPYRSPVGWALTQLCILVFRNSRDYRHPEDEELKAIRDWRQRELYTVRHAPIALDEQPIRDYLVLDPSDFRELLHDSVVTELLLGELTSLYRGSDQARFSHHIPACLQHIHRQDTQQGTRHTSVYSTILALSSSRLSGAQVDLTTLKADFMLPFCYCAQVPLRDSESFRTYYSWKRIMTPGFSICGPFIYHWRTQDRIAAKDEPLLSRALLLKDLENLVDVWLGLQAQYKLYMQGDSEAHIPPRLVTLLHLYAESIALAICFLRCYAVSRDTLQKLYPEFCQSFVAALTRIYKKLGPCSPAYETGLINMVAELLGFVGEIEVDSGQHEIIVNTLRPAFDVSSRVTNYTSFAIQIYKQNPGYIHPDQRHLFVMTVDAVLRLMPELGGPWWHVPRIQELFSFMLDAARISLHNSYSNFGGYIDLPWLTSLVTMLHLSRNTHFSAPGATPLPAPDMGRTRPEEQLGKLRDLLSVLQASVENRLITTPTAQQSVHQLRAVLRDPRPSPPPTQITDTRSRSAPNHGPRLAEARRPHRATRRVRSEDELRFGRRVAFLRQSEGRTERRTTRSQSRELPSGTASRSGVRSGSMPRLSDNSLNRSTTRIEIRRSHSVASGSQLAPSSEAHAEAPTPELPVVHDDPPEGAHTTSGNQVSSSPTVTPIANRLSTQAQNLKSSLGALREGWLAKWGGTSRDEQPQDIEMGTLRESDACLAQSLPICPSTRNPDPTSGSNLKEDVTNDMAPADADAIDT</sequence>
<keyword evidence="2" id="KW-1185">Reference proteome</keyword>
<evidence type="ECO:0000313" key="2">
    <source>
        <dbReference type="Proteomes" id="UP001148662"/>
    </source>
</evidence>